<dbReference type="EMBL" id="CP075587">
    <property type="protein sequence ID" value="QYF48938.1"/>
    <property type="molecule type" value="Genomic_DNA"/>
</dbReference>
<evidence type="ECO:0008006" key="3">
    <source>
        <dbReference type="Google" id="ProtNLM"/>
    </source>
</evidence>
<protein>
    <recommendedName>
        <fullName evidence="3">Fungal lipase-like domain-containing protein</fullName>
    </recommendedName>
</protein>
<name>A0ABX8V7E6_9BACT</name>
<accession>A0ABX8V7E6</accession>
<dbReference type="InterPro" id="IPR029058">
    <property type="entry name" value="AB_hydrolase_fold"/>
</dbReference>
<keyword evidence="2" id="KW-1185">Reference proteome</keyword>
<evidence type="ECO:0000313" key="1">
    <source>
        <dbReference type="EMBL" id="QYF48938.1"/>
    </source>
</evidence>
<gene>
    <name evidence="1" type="ORF">RHABOEDO_001180</name>
</gene>
<proteinExistence type="predicted"/>
<dbReference type="Gene3D" id="3.40.50.1820">
    <property type="entry name" value="alpha/beta hydrolase"/>
    <property type="match status" value="1"/>
</dbReference>
<evidence type="ECO:0000313" key="2">
    <source>
        <dbReference type="Proteomes" id="UP000826014"/>
    </source>
</evidence>
<dbReference type="Proteomes" id="UP000826014">
    <property type="component" value="Chromosome"/>
</dbReference>
<sequence length="598" mass="68921">MWKSILLISRFSWSSHSAISKNNVTINPLNCIKNLIQELSCSPKETPSILKRKVTAESWSSIMWENLLYLFFSLRMKFLPPPTSNISQLKNLLTQEQVEKKIFVEYVSNVFGKRLIQTIQKAIDSLPNFIKKKDLWHIFGMIGHALTTNDLTDLLKRVNNGEIPLKLSRSMSTDLSELSSEDMEKLVGFYRNPLEHLLPNEKKILWEELEKSGIPLNNRVLANEQYEYHIRKLTENLEKEEQCIEADLKLLPFAISEQLARIVAYAQPDAICKNMVIPIPIFTDKQDIVYYQLNNHINQKGLHCYLFTPLKGDFPAQLVFRGTDDVESLSRDILDPNGIGKTVFDECKNQIAAMVEAYFKTTKSPALEITGHSLGGLDAQRAMILCLERFNQENNNGPFSLLSRINCFTFCSPKLDLDTIKSWEEQIDMLKSHLSPPQISLNFCYHKSDLLTQAGFKNLYIKENLSFLQENYLQVTSDSGILATNTHHREPFFKGGKFYPTQDNRKYIHYNSADLAYLEEKMDALQEVMGKESKINLSKKDLEIIELSKNKLIEMKKNKKEIQAYQEGYSSDSSWGIFLIYKLLIAPGQRVFHWMNLS</sequence>
<organism evidence="1 2">
    <name type="scientific">Candidatus Rhabdochlamydia oedothoracis</name>
    <dbReference type="NCBI Taxonomy" id="2720720"/>
    <lineage>
        <taxon>Bacteria</taxon>
        <taxon>Pseudomonadati</taxon>
        <taxon>Chlamydiota</taxon>
        <taxon>Chlamydiia</taxon>
        <taxon>Parachlamydiales</taxon>
        <taxon>Candidatus Rhabdochlamydiaceae</taxon>
        <taxon>Candidatus Rhabdochlamydia</taxon>
    </lineage>
</organism>
<reference evidence="1 2" key="1">
    <citation type="journal article" date="2022" name="bioRxiv">
        <title>Ecology and evolution of chlamydial symbionts of arthropods.</title>
        <authorList>
            <person name="Halter T."/>
            <person name="Koestlbacher S."/>
            <person name="Collingro A."/>
            <person name="Sixt B.S."/>
            <person name="Toenshoff E.R."/>
            <person name="Hendrickx F."/>
            <person name="Kostanjsek R."/>
            <person name="Horn M."/>
        </authorList>
    </citation>
    <scope>NUCLEOTIDE SEQUENCE [LARGE SCALE GENOMIC DNA]</scope>
    <source>
        <strain evidence="1">W744xW776</strain>
    </source>
</reference>
<dbReference type="SUPFAM" id="SSF53474">
    <property type="entry name" value="alpha/beta-Hydrolases"/>
    <property type="match status" value="1"/>
</dbReference>